<evidence type="ECO:0000256" key="5">
    <source>
        <dbReference type="ARBA" id="ARBA00022692"/>
    </source>
</evidence>
<evidence type="ECO:0000256" key="20">
    <source>
        <dbReference type="SAM" id="MobiDB-lite"/>
    </source>
</evidence>
<dbReference type="PROSITE" id="PS50011">
    <property type="entry name" value="PROTEIN_KINASE_DOM"/>
    <property type="match status" value="1"/>
</dbReference>
<comment type="similarity">
    <text evidence="19">Belongs to the protein kinase superfamily. Ser/Thr protein kinase family.</text>
</comment>
<evidence type="ECO:0000259" key="24">
    <source>
        <dbReference type="PROSITE" id="PS50948"/>
    </source>
</evidence>
<dbReference type="FunFam" id="1.10.510.10:FF:000846">
    <property type="entry name" value="G-type lectin S-receptor-like serine/threonine-protein kinase SD3-1"/>
    <property type="match status" value="1"/>
</dbReference>
<dbReference type="Pfam" id="PF00954">
    <property type="entry name" value="S_locus_glycop"/>
    <property type="match status" value="1"/>
</dbReference>
<dbReference type="InterPro" id="IPR001245">
    <property type="entry name" value="Ser-Thr/Tyr_kinase_cat_dom"/>
</dbReference>
<evidence type="ECO:0000256" key="19">
    <source>
        <dbReference type="PIRNR" id="PIRNR000641"/>
    </source>
</evidence>
<dbReference type="SMART" id="SM00473">
    <property type="entry name" value="PAN_AP"/>
    <property type="match status" value="1"/>
</dbReference>
<dbReference type="PANTHER" id="PTHR47974:SF13">
    <property type="entry name" value="G-TYPE LECTIN S-RECEPTOR-LIKE SERINE_THREONINE-PROTEIN KINASE SD3-1"/>
    <property type="match status" value="1"/>
</dbReference>
<keyword evidence="5 21" id="KW-0812">Transmembrane</keyword>
<keyword evidence="6" id="KW-0732">Signal</keyword>
<keyword evidence="11 19" id="KW-0067">ATP-binding</keyword>
<feature type="domain" description="Bulb-type lectin" evidence="23">
    <location>
        <begin position="29"/>
        <end position="154"/>
    </location>
</feature>
<gene>
    <name evidence="25" type="ORF">VFH_V108760</name>
</gene>
<keyword evidence="7" id="KW-0430">Lectin</keyword>
<dbReference type="PROSITE" id="PS50948">
    <property type="entry name" value="PAN"/>
    <property type="match status" value="1"/>
</dbReference>
<keyword evidence="26" id="KW-1185">Reference proteome</keyword>
<comment type="catalytic activity">
    <reaction evidence="17 19">
        <text>L-threonyl-[protein] + ATP = O-phospho-L-threonyl-[protein] + ADP + H(+)</text>
        <dbReference type="Rhea" id="RHEA:46608"/>
        <dbReference type="Rhea" id="RHEA-COMP:11060"/>
        <dbReference type="Rhea" id="RHEA-COMP:11605"/>
        <dbReference type="ChEBI" id="CHEBI:15378"/>
        <dbReference type="ChEBI" id="CHEBI:30013"/>
        <dbReference type="ChEBI" id="CHEBI:30616"/>
        <dbReference type="ChEBI" id="CHEBI:61977"/>
        <dbReference type="ChEBI" id="CHEBI:456216"/>
        <dbReference type="EC" id="2.7.11.1"/>
    </reaction>
</comment>
<dbReference type="PROSITE" id="PS50927">
    <property type="entry name" value="BULB_LECTIN"/>
    <property type="match status" value="2"/>
</dbReference>
<evidence type="ECO:0000256" key="4">
    <source>
        <dbReference type="ARBA" id="ARBA00022679"/>
    </source>
</evidence>
<keyword evidence="10 19" id="KW-0418">Kinase</keyword>
<evidence type="ECO:0000256" key="12">
    <source>
        <dbReference type="ARBA" id="ARBA00022989"/>
    </source>
</evidence>
<dbReference type="Proteomes" id="UP001157006">
    <property type="component" value="Chromosome 5"/>
</dbReference>
<dbReference type="AlphaFoldDB" id="A0AAV1AUL3"/>
<keyword evidence="4 19" id="KW-0808">Transferase</keyword>
<dbReference type="InterPro" id="IPR001480">
    <property type="entry name" value="Bulb-type_lectin_dom"/>
</dbReference>
<feature type="region of interest" description="Disordered" evidence="20">
    <location>
        <begin position="739"/>
        <end position="764"/>
    </location>
</feature>
<feature type="transmembrane region" description="Helical" evidence="21">
    <location>
        <begin position="434"/>
        <end position="457"/>
    </location>
</feature>
<keyword evidence="15" id="KW-0675">Receptor</keyword>
<keyword evidence="13 21" id="KW-0472">Membrane</keyword>
<dbReference type="EC" id="2.7.11.1" evidence="19"/>
<dbReference type="SMART" id="SM00108">
    <property type="entry name" value="B_lectin"/>
    <property type="match status" value="1"/>
</dbReference>
<protein>
    <recommendedName>
        <fullName evidence="19">Receptor-like serine/threonine-protein kinase</fullName>
        <ecNumber evidence="19">2.7.11.1</ecNumber>
    </recommendedName>
</protein>
<evidence type="ECO:0000256" key="17">
    <source>
        <dbReference type="ARBA" id="ARBA00047899"/>
    </source>
</evidence>
<evidence type="ECO:0000256" key="21">
    <source>
        <dbReference type="SAM" id="Phobius"/>
    </source>
</evidence>
<dbReference type="Pfam" id="PF07714">
    <property type="entry name" value="PK_Tyr_Ser-Thr"/>
    <property type="match status" value="1"/>
</dbReference>
<keyword evidence="12 21" id="KW-1133">Transmembrane helix</keyword>
<keyword evidence="14" id="KW-1015">Disulfide bond</keyword>
<evidence type="ECO:0000256" key="18">
    <source>
        <dbReference type="ARBA" id="ARBA00048679"/>
    </source>
</evidence>
<evidence type="ECO:0000256" key="3">
    <source>
        <dbReference type="ARBA" id="ARBA00022527"/>
    </source>
</evidence>
<comment type="subcellular location">
    <subcellularLocation>
        <location evidence="1">Cell membrane</location>
        <topology evidence="1">Single-pass type I membrane protein</topology>
    </subcellularLocation>
</comment>
<dbReference type="InterPro" id="IPR003609">
    <property type="entry name" value="Pan_app"/>
</dbReference>
<evidence type="ECO:0000256" key="14">
    <source>
        <dbReference type="ARBA" id="ARBA00023157"/>
    </source>
</evidence>
<dbReference type="Gene3D" id="3.30.200.20">
    <property type="entry name" value="Phosphorylase Kinase, domain 1"/>
    <property type="match status" value="1"/>
</dbReference>
<dbReference type="PANTHER" id="PTHR47974">
    <property type="entry name" value="OS07G0415500 PROTEIN"/>
    <property type="match status" value="1"/>
</dbReference>
<keyword evidence="3 19" id="KW-0723">Serine/threonine-protein kinase</keyword>
<dbReference type="EMBL" id="OX451740">
    <property type="protein sequence ID" value="CAI8614006.1"/>
    <property type="molecule type" value="Genomic_DNA"/>
</dbReference>
<dbReference type="SUPFAM" id="SSF56112">
    <property type="entry name" value="Protein kinase-like (PK-like)"/>
    <property type="match status" value="1"/>
</dbReference>
<evidence type="ECO:0000313" key="26">
    <source>
        <dbReference type="Proteomes" id="UP001157006"/>
    </source>
</evidence>
<dbReference type="Gene3D" id="1.10.510.10">
    <property type="entry name" value="Transferase(Phosphotransferase) domain 1"/>
    <property type="match status" value="2"/>
</dbReference>
<dbReference type="GO" id="GO:0004674">
    <property type="term" value="F:protein serine/threonine kinase activity"/>
    <property type="evidence" value="ECO:0007669"/>
    <property type="project" value="UniProtKB-KW"/>
</dbReference>
<evidence type="ECO:0000256" key="8">
    <source>
        <dbReference type="ARBA" id="ARBA00022737"/>
    </source>
</evidence>
<feature type="domain" description="Apple" evidence="24">
    <location>
        <begin position="326"/>
        <end position="406"/>
    </location>
</feature>
<dbReference type="Pfam" id="PF01453">
    <property type="entry name" value="B_lectin"/>
    <property type="match status" value="1"/>
</dbReference>
<keyword evidence="2" id="KW-1003">Cell membrane</keyword>
<keyword evidence="8" id="KW-0677">Repeat</keyword>
<accession>A0AAV1AUL3</accession>
<dbReference type="CDD" id="cd00028">
    <property type="entry name" value="B_lectin"/>
    <property type="match status" value="1"/>
</dbReference>
<dbReference type="SUPFAM" id="SSF51110">
    <property type="entry name" value="alpha-D-mannose-specific plant lectins"/>
    <property type="match status" value="2"/>
</dbReference>
<evidence type="ECO:0000259" key="22">
    <source>
        <dbReference type="PROSITE" id="PS50011"/>
    </source>
</evidence>
<evidence type="ECO:0000256" key="15">
    <source>
        <dbReference type="ARBA" id="ARBA00023170"/>
    </source>
</evidence>
<evidence type="ECO:0000256" key="13">
    <source>
        <dbReference type="ARBA" id="ARBA00023136"/>
    </source>
</evidence>
<dbReference type="GO" id="GO:0005886">
    <property type="term" value="C:plasma membrane"/>
    <property type="evidence" value="ECO:0007669"/>
    <property type="project" value="UniProtKB-SubCell"/>
</dbReference>
<dbReference type="GO" id="GO:0030246">
    <property type="term" value="F:carbohydrate binding"/>
    <property type="evidence" value="ECO:0007669"/>
    <property type="project" value="UniProtKB-KW"/>
</dbReference>
<dbReference type="FunFam" id="2.90.10.10:FF:000032">
    <property type="entry name" value="G-type lectin S-receptor-like serine/threonine-protein kinase SD3-1"/>
    <property type="match status" value="1"/>
</dbReference>
<dbReference type="FunFam" id="1.10.510.10:FF:001016">
    <property type="entry name" value="G-type lectin S-receptor-like serine/threonine-protein kinase SD3-1"/>
    <property type="match status" value="1"/>
</dbReference>
<feature type="domain" description="Protein kinase" evidence="22">
    <location>
        <begin position="473"/>
        <end position="764"/>
    </location>
</feature>
<proteinExistence type="inferred from homology"/>
<dbReference type="FunFam" id="2.90.10.10:FF:000016">
    <property type="entry name" value="G-type lectin S-receptor-like serine/threonine-protein kinase"/>
    <property type="match status" value="1"/>
</dbReference>
<keyword evidence="16" id="KW-0325">Glycoprotein</keyword>
<dbReference type="FunFam" id="3.30.200.20:FF:000798">
    <property type="entry name" value="G-type lectin S-receptor-like serine/threonine-protein kinase SD3-1"/>
    <property type="match status" value="1"/>
</dbReference>
<evidence type="ECO:0000259" key="23">
    <source>
        <dbReference type="PROSITE" id="PS50927"/>
    </source>
</evidence>
<dbReference type="PIRSF" id="PIRSF000641">
    <property type="entry name" value="SRK"/>
    <property type="match status" value="1"/>
</dbReference>
<evidence type="ECO:0000256" key="9">
    <source>
        <dbReference type="ARBA" id="ARBA00022741"/>
    </source>
</evidence>
<evidence type="ECO:0000256" key="11">
    <source>
        <dbReference type="ARBA" id="ARBA00022840"/>
    </source>
</evidence>
<organism evidence="25 26">
    <name type="scientific">Vicia faba</name>
    <name type="common">Broad bean</name>
    <name type="synonym">Faba vulgaris</name>
    <dbReference type="NCBI Taxonomy" id="3906"/>
    <lineage>
        <taxon>Eukaryota</taxon>
        <taxon>Viridiplantae</taxon>
        <taxon>Streptophyta</taxon>
        <taxon>Embryophyta</taxon>
        <taxon>Tracheophyta</taxon>
        <taxon>Spermatophyta</taxon>
        <taxon>Magnoliopsida</taxon>
        <taxon>eudicotyledons</taxon>
        <taxon>Gunneridae</taxon>
        <taxon>Pentapetalae</taxon>
        <taxon>rosids</taxon>
        <taxon>fabids</taxon>
        <taxon>Fabales</taxon>
        <taxon>Fabaceae</taxon>
        <taxon>Papilionoideae</taxon>
        <taxon>50 kb inversion clade</taxon>
        <taxon>NPAAA clade</taxon>
        <taxon>Hologalegina</taxon>
        <taxon>IRL clade</taxon>
        <taxon>Fabeae</taxon>
        <taxon>Vicia</taxon>
    </lineage>
</organism>
<dbReference type="Gene3D" id="2.90.10.10">
    <property type="entry name" value="Bulb-type lectin domain"/>
    <property type="match status" value="2"/>
</dbReference>
<dbReference type="GO" id="GO:0005524">
    <property type="term" value="F:ATP binding"/>
    <property type="evidence" value="ECO:0007669"/>
    <property type="project" value="UniProtKB-KW"/>
</dbReference>
<dbReference type="InterPro" id="IPR000719">
    <property type="entry name" value="Prot_kinase_dom"/>
</dbReference>
<reference evidence="25 26" key="1">
    <citation type="submission" date="2023-01" db="EMBL/GenBank/DDBJ databases">
        <authorList>
            <person name="Kreplak J."/>
        </authorList>
    </citation>
    <scope>NUCLEOTIDE SEQUENCE [LARGE SCALE GENOMIC DNA]</scope>
</reference>
<evidence type="ECO:0000256" key="7">
    <source>
        <dbReference type="ARBA" id="ARBA00022734"/>
    </source>
</evidence>
<dbReference type="InterPro" id="IPR024171">
    <property type="entry name" value="SRK-like_kinase"/>
</dbReference>
<comment type="catalytic activity">
    <reaction evidence="18 19">
        <text>L-seryl-[protein] + ATP = O-phospho-L-seryl-[protein] + ADP + H(+)</text>
        <dbReference type="Rhea" id="RHEA:17989"/>
        <dbReference type="Rhea" id="RHEA-COMP:9863"/>
        <dbReference type="Rhea" id="RHEA-COMP:11604"/>
        <dbReference type="ChEBI" id="CHEBI:15378"/>
        <dbReference type="ChEBI" id="CHEBI:29999"/>
        <dbReference type="ChEBI" id="CHEBI:30616"/>
        <dbReference type="ChEBI" id="CHEBI:83421"/>
        <dbReference type="ChEBI" id="CHEBI:456216"/>
        <dbReference type="EC" id="2.7.11.1"/>
    </reaction>
</comment>
<name>A0AAV1AUL3_VICFA</name>
<feature type="domain" description="Bulb-type lectin" evidence="23">
    <location>
        <begin position="157"/>
        <end position="276"/>
    </location>
</feature>
<sequence length="764" mass="85482">MLQLVYLLRLALLLCVSFGFLLHPVVTSVMPLGSKLSVVDNNYWVSTNGDFAFGFFNVTDEPNQFSVGIRFNSKSIPYSQQTLVWVAGGHVKVSNMSYFQLTSQGELVLVDSLHGVTAWTSGTGNRSVVSVALHDDGNLVLVDAKQTIIWQSFDNPSDTLLPGQRLHVSKTLRASSKNLETSYYSLYLNASGRLQLRWESNIVYWTSESHSSTENLTATITSDGSLQLQDQHSRAIWSVFGEDHNDSANYRFLRLDFDGNLRLYSWMEDSQSWRSVWQAVENQCKVFATCGERGVCVFNASGSAECRCPFKTIETNKCLVSNKQDCGSLTEMKMYKNLYLYGIYPLDDLIVTSSLQQCVQLCQNDSECTVATFSNIGSPQCSIRKTKYITGYQVPSLTSISFVRSCSDPVGVNLSFTMSPPSEPSPHRLCVPCLVGAASGTFVIVGFVQLGIVFFICRRKNSTMRRVTLAFTFPNSKGLMVLSFAEIKSITGDLKNQVGPNMFKGVLPSNRVIVIKDLNASIEERKFRSAVLKLGNIHHKNLMKLEGYCCELNHRYLVYEYAKNGSLDKYLDDSTLCKKLTWRTRVEICSSVGKAICYLHSGCREFISHGNLKCENIMLDENSVAKVSDYGFTIVDGEATCCGFSAEKDVADFGKLVLTLLTGCRDHDHDHGQVYEWVYKEWLEGRVNNVVDKRIDDGANSEELERALRIAFWCIQTDEQKRPPMEEVVRVLDGTLNVDPPPPPFDLGFDPQENGSESEIESVV</sequence>
<dbReference type="InterPro" id="IPR036426">
    <property type="entry name" value="Bulb-type_lectin_dom_sf"/>
</dbReference>
<evidence type="ECO:0000256" key="6">
    <source>
        <dbReference type="ARBA" id="ARBA00022729"/>
    </source>
</evidence>
<evidence type="ECO:0000256" key="2">
    <source>
        <dbReference type="ARBA" id="ARBA00022475"/>
    </source>
</evidence>
<dbReference type="Pfam" id="PF00024">
    <property type="entry name" value="PAN_1"/>
    <property type="match status" value="1"/>
</dbReference>
<evidence type="ECO:0000256" key="10">
    <source>
        <dbReference type="ARBA" id="ARBA00022777"/>
    </source>
</evidence>
<dbReference type="InterPro" id="IPR011009">
    <property type="entry name" value="Kinase-like_dom_sf"/>
</dbReference>
<keyword evidence="9 19" id="KW-0547">Nucleotide-binding</keyword>
<evidence type="ECO:0000256" key="1">
    <source>
        <dbReference type="ARBA" id="ARBA00004251"/>
    </source>
</evidence>
<dbReference type="GO" id="GO:0048544">
    <property type="term" value="P:recognition of pollen"/>
    <property type="evidence" value="ECO:0007669"/>
    <property type="project" value="InterPro"/>
</dbReference>
<dbReference type="InterPro" id="IPR000858">
    <property type="entry name" value="S_locus_glycoprot_dom"/>
</dbReference>
<evidence type="ECO:0000313" key="25">
    <source>
        <dbReference type="EMBL" id="CAI8614006.1"/>
    </source>
</evidence>
<evidence type="ECO:0000256" key="16">
    <source>
        <dbReference type="ARBA" id="ARBA00023180"/>
    </source>
</evidence>